<organism evidence="2 3">
    <name type="scientific">Lasiosphaeria hispida</name>
    <dbReference type="NCBI Taxonomy" id="260671"/>
    <lineage>
        <taxon>Eukaryota</taxon>
        <taxon>Fungi</taxon>
        <taxon>Dikarya</taxon>
        <taxon>Ascomycota</taxon>
        <taxon>Pezizomycotina</taxon>
        <taxon>Sordariomycetes</taxon>
        <taxon>Sordariomycetidae</taxon>
        <taxon>Sordariales</taxon>
        <taxon>Lasiosphaeriaceae</taxon>
        <taxon>Lasiosphaeria</taxon>
    </lineage>
</organism>
<feature type="compositionally biased region" description="Low complexity" evidence="1">
    <location>
        <begin position="208"/>
        <end position="219"/>
    </location>
</feature>
<reference evidence="2" key="1">
    <citation type="journal article" date="2023" name="Mol. Phylogenet. Evol.">
        <title>Genome-scale phylogeny and comparative genomics of the fungal order Sordariales.</title>
        <authorList>
            <person name="Hensen N."/>
            <person name="Bonometti L."/>
            <person name="Westerberg I."/>
            <person name="Brannstrom I.O."/>
            <person name="Guillou S."/>
            <person name="Cros-Aarteil S."/>
            <person name="Calhoun S."/>
            <person name="Haridas S."/>
            <person name="Kuo A."/>
            <person name="Mondo S."/>
            <person name="Pangilinan J."/>
            <person name="Riley R."/>
            <person name="LaButti K."/>
            <person name="Andreopoulos B."/>
            <person name="Lipzen A."/>
            <person name="Chen C."/>
            <person name="Yan M."/>
            <person name="Daum C."/>
            <person name="Ng V."/>
            <person name="Clum A."/>
            <person name="Steindorff A."/>
            <person name="Ohm R.A."/>
            <person name="Martin F."/>
            <person name="Silar P."/>
            <person name="Natvig D.O."/>
            <person name="Lalanne C."/>
            <person name="Gautier V."/>
            <person name="Ament-Velasquez S.L."/>
            <person name="Kruys A."/>
            <person name="Hutchinson M.I."/>
            <person name="Powell A.J."/>
            <person name="Barry K."/>
            <person name="Miller A.N."/>
            <person name="Grigoriev I.V."/>
            <person name="Debuchy R."/>
            <person name="Gladieux P."/>
            <person name="Hiltunen Thoren M."/>
            <person name="Johannesson H."/>
        </authorList>
    </citation>
    <scope>NUCLEOTIDE SEQUENCE</scope>
    <source>
        <strain evidence="2">CBS 955.72</strain>
    </source>
</reference>
<dbReference type="EMBL" id="JAUIQD010000006">
    <property type="protein sequence ID" value="KAK3345835.1"/>
    <property type="molecule type" value="Genomic_DNA"/>
</dbReference>
<name>A0AAJ0HAM5_9PEZI</name>
<dbReference type="AlphaFoldDB" id="A0AAJ0HAM5"/>
<reference evidence="2" key="2">
    <citation type="submission" date="2023-06" db="EMBL/GenBank/DDBJ databases">
        <authorList>
            <consortium name="Lawrence Berkeley National Laboratory"/>
            <person name="Haridas S."/>
            <person name="Hensen N."/>
            <person name="Bonometti L."/>
            <person name="Westerberg I."/>
            <person name="Brannstrom I.O."/>
            <person name="Guillou S."/>
            <person name="Cros-Aarteil S."/>
            <person name="Calhoun S."/>
            <person name="Kuo A."/>
            <person name="Mondo S."/>
            <person name="Pangilinan J."/>
            <person name="Riley R."/>
            <person name="Labutti K."/>
            <person name="Andreopoulos B."/>
            <person name="Lipzen A."/>
            <person name="Chen C."/>
            <person name="Yanf M."/>
            <person name="Daum C."/>
            <person name="Ng V."/>
            <person name="Clum A."/>
            <person name="Steindorff A."/>
            <person name="Ohm R."/>
            <person name="Martin F."/>
            <person name="Silar P."/>
            <person name="Natvig D."/>
            <person name="Lalanne C."/>
            <person name="Gautier V."/>
            <person name="Ament-Velasquez S.L."/>
            <person name="Kruys A."/>
            <person name="Hutchinson M.I."/>
            <person name="Powell A.J."/>
            <person name="Barry K."/>
            <person name="Miller A.N."/>
            <person name="Grigoriev I.V."/>
            <person name="Debuchy R."/>
            <person name="Gladieux P."/>
            <person name="Thoren M.H."/>
            <person name="Johannesson H."/>
        </authorList>
    </citation>
    <scope>NUCLEOTIDE SEQUENCE</scope>
    <source>
        <strain evidence="2">CBS 955.72</strain>
    </source>
</reference>
<accession>A0AAJ0HAM5</accession>
<sequence>MLRSGGCLYVKPIRWTTRHLQLLDCQFVEVPPPEGKQDPAVRFSDNVIAMVKHLSTSVSPFDLEEEVEHKSLLVGDILTSIHPIHRLFRYCAAFSFGKNEFFDLKTNGFFATSRYMEPDLAYINFNTIGKYRKESVHYPSHRKTPYNLICDRLYQIKLRKSIPENKTEDPYIAALLIALAQRRYNRNKYVAASEARREMIRRKAGTLSSQAPSAVAPPAKDIKVRAA</sequence>
<dbReference type="Proteomes" id="UP001275084">
    <property type="component" value="Unassembled WGS sequence"/>
</dbReference>
<proteinExistence type="predicted"/>
<comment type="caution">
    <text evidence="2">The sequence shown here is derived from an EMBL/GenBank/DDBJ whole genome shotgun (WGS) entry which is preliminary data.</text>
</comment>
<keyword evidence="3" id="KW-1185">Reference proteome</keyword>
<gene>
    <name evidence="2" type="ORF">B0T25DRAFT_264947</name>
</gene>
<feature type="region of interest" description="Disordered" evidence="1">
    <location>
        <begin position="204"/>
        <end position="227"/>
    </location>
</feature>
<evidence type="ECO:0000313" key="2">
    <source>
        <dbReference type="EMBL" id="KAK3345835.1"/>
    </source>
</evidence>
<evidence type="ECO:0000256" key="1">
    <source>
        <dbReference type="SAM" id="MobiDB-lite"/>
    </source>
</evidence>
<protein>
    <submittedName>
        <fullName evidence="2">Uncharacterized protein</fullName>
    </submittedName>
</protein>
<evidence type="ECO:0000313" key="3">
    <source>
        <dbReference type="Proteomes" id="UP001275084"/>
    </source>
</evidence>